<evidence type="ECO:0000313" key="1">
    <source>
        <dbReference type="EMBL" id="GMN46741.1"/>
    </source>
</evidence>
<sequence>METSKKSNDHDDQRSALEDVEHLSKIVAAKEEEVQNWLRIFKEKKVLELELINSFWCSLS</sequence>
<gene>
    <name evidence="1" type="ORF">TIFTF001_015921</name>
</gene>
<reference evidence="1" key="1">
    <citation type="submission" date="2023-07" db="EMBL/GenBank/DDBJ databases">
        <title>draft genome sequence of fig (Ficus carica).</title>
        <authorList>
            <person name="Takahashi T."/>
            <person name="Nishimura K."/>
        </authorList>
    </citation>
    <scope>NUCLEOTIDE SEQUENCE</scope>
</reference>
<dbReference type="EMBL" id="BTGU01000023">
    <property type="protein sequence ID" value="GMN46741.1"/>
    <property type="molecule type" value="Genomic_DNA"/>
</dbReference>
<keyword evidence="2" id="KW-1185">Reference proteome</keyword>
<name>A0AA88AMG8_FICCA</name>
<dbReference type="Proteomes" id="UP001187192">
    <property type="component" value="Unassembled WGS sequence"/>
</dbReference>
<evidence type="ECO:0000313" key="2">
    <source>
        <dbReference type="Proteomes" id="UP001187192"/>
    </source>
</evidence>
<accession>A0AA88AMG8</accession>
<proteinExistence type="predicted"/>
<protein>
    <submittedName>
        <fullName evidence="1">Uncharacterized protein</fullName>
    </submittedName>
</protein>
<organism evidence="1 2">
    <name type="scientific">Ficus carica</name>
    <name type="common">Common fig</name>
    <dbReference type="NCBI Taxonomy" id="3494"/>
    <lineage>
        <taxon>Eukaryota</taxon>
        <taxon>Viridiplantae</taxon>
        <taxon>Streptophyta</taxon>
        <taxon>Embryophyta</taxon>
        <taxon>Tracheophyta</taxon>
        <taxon>Spermatophyta</taxon>
        <taxon>Magnoliopsida</taxon>
        <taxon>eudicotyledons</taxon>
        <taxon>Gunneridae</taxon>
        <taxon>Pentapetalae</taxon>
        <taxon>rosids</taxon>
        <taxon>fabids</taxon>
        <taxon>Rosales</taxon>
        <taxon>Moraceae</taxon>
        <taxon>Ficeae</taxon>
        <taxon>Ficus</taxon>
    </lineage>
</organism>
<dbReference type="AlphaFoldDB" id="A0AA88AMG8"/>
<comment type="caution">
    <text evidence="1">The sequence shown here is derived from an EMBL/GenBank/DDBJ whole genome shotgun (WGS) entry which is preliminary data.</text>
</comment>